<evidence type="ECO:0000256" key="1">
    <source>
        <dbReference type="SAM" id="SignalP"/>
    </source>
</evidence>
<sequence>MKIRISILILLLNFAFLSQYKIQKRKNYDEGDNDFLVENRNTSEPLHNQRIYFSKNISRIEHNDFHIVSYPRNITSRGGSIEEIGQEGQKDKLFCYSHNSDPFCRKRKHMRDNEPFEYEQRIKKSQRSRDFPYKKSSVGDKNTDSVFENKCFCESRRESLNFDTEERHNKRHDKNFDSNREKCYHYCRYESDSNAVSTGAYLQSDNSLSDSKAACFEKTQLEPSNSFRSAKKNRSSYNSINRCPNNKSFNPDVNSFDEMIYTRGRFYDIFQYLDREYIEFSVIEDFIQGDFSINGYFLYTDYRPFYNLIDQIFAIEERFWSKFYAKKRIEYLAHEMNILLMNYNLCKSNSPLLSYFPGIVNIKYFIRNIILDDMDFVRNSCLWILLIKAAESLCNVQPDSILLNIRKKDTVIFNKYKNFNVYNGDNDAFRVLKTLFVIFYGIAKKIYRCAKISRKYFSMLEFVFNNAMYKSIDLHITFGCHVNFSRVIADSIFRMNPEMIISLISELKRQGISNITDSKSGNRINRLFKRLYVNSSVLKFNNQLDIECIYVNLIESYIDFFKTELLYLNNFRDEDSSYVRKDLLCIEDIVHQYKINNLLIRKLDLKILMEISEALCVIFNHFIKVGLNNMLYPDKYIAKSFFYCNKNIKKILIIFGRLTCLSEN</sequence>
<evidence type="ECO:0000313" key="3">
    <source>
        <dbReference type="Proteomes" id="UP000292362"/>
    </source>
</evidence>
<dbReference type="Proteomes" id="UP000292362">
    <property type="component" value="Unassembled WGS sequence"/>
</dbReference>
<accession>A0A4Q9L2U8</accession>
<comment type="caution">
    <text evidence="2">The sequence shown here is derived from an EMBL/GenBank/DDBJ whole genome shotgun (WGS) entry which is preliminary data.</text>
</comment>
<evidence type="ECO:0000313" key="2">
    <source>
        <dbReference type="EMBL" id="TBU01446.1"/>
    </source>
</evidence>
<proteinExistence type="predicted"/>
<name>A0A4Q9L2U8_9MICR</name>
<reference evidence="2 3" key="1">
    <citation type="submission" date="2017-12" db="EMBL/GenBank/DDBJ databases">
        <authorList>
            <person name="Pombert J.-F."/>
            <person name="Haag K.L."/>
            <person name="Ebert D."/>
        </authorList>
    </citation>
    <scope>NUCLEOTIDE SEQUENCE [LARGE SCALE GENOMIC DNA]</scope>
    <source>
        <strain evidence="2">FI-OER-3-3</strain>
    </source>
</reference>
<organism evidence="2 3">
    <name type="scientific">Hamiltosporidium tvaerminnensis</name>
    <dbReference type="NCBI Taxonomy" id="1176355"/>
    <lineage>
        <taxon>Eukaryota</taxon>
        <taxon>Fungi</taxon>
        <taxon>Fungi incertae sedis</taxon>
        <taxon>Microsporidia</taxon>
        <taxon>Dubosqiidae</taxon>
        <taxon>Hamiltosporidium</taxon>
    </lineage>
</organism>
<protein>
    <submittedName>
        <fullName evidence="2">Uncharacterized protein</fullName>
    </submittedName>
</protein>
<feature type="signal peptide" evidence="1">
    <location>
        <begin position="1"/>
        <end position="19"/>
    </location>
</feature>
<gene>
    <name evidence="2" type="ORF">CWI37_0708p0020</name>
</gene>
<dbReference type="EMBL" id="PITJ01000708">
    <property type="protein sequence ID" value="TBU01446.1"/>
    <property type="molecule type" value="Genomic_DNA"/>
</dbReference>
<dbReference type="VEuPathDB" id="MicrosporidiaDB:CWI37_0708p0020"/>
<keyword evidence="1" id="KW-0732">Signal</keyword>
<feature type="chain" id="PRO_5020318173" evidence="1">
    <location>
        <begin position="20"/>
        <end position="664"/>
    </location>
</feature>
<dbReference type="AlphaFoldDB" id="A0A4Q9L2U8"/>